<reference evidence="2 3" key="1">
    <citation type="submission" date="2019-04" db="EMBL/GenBank/DDBJ databases">
        <title>Development of a multi-locus typing scheme for an Enterobacteriaceae linear plasmid that mediates inter-species transfer of flagella.</title>
        <authorList>
            <person name="Robertson J."/>
            <person name="Lin J."/>
            <person name="Wren-Hedegus A."/>
            <person name="Arya G."/>
            <person name="Carrillo C."/>
            <person name="Nash J.H.E."/>
        </authorList>
    </citation>
    <scope>NUCLEOTIDE SEQUENCE [LARGE SCALE GENOMIC DNA]</scope>
    <source>
        <strain evidence="2 3">SA20130280</strain>
        <plasmid evidence="3">psa20130280.1</plasmid>
    </source>
</reference>
<geneLocation type="plasmid" evidence="3">
    <name>psa20130280.1</name>
</geneLocation>
<organism evidence="2 3">
    <name type="scientific">Salmonella senftenberg</name>
    <dbReference type="NCBI Taxonomy" id="28150"/>
    <lineage>
        <taxon>Bacteria</taxon>
        <taxon>Pseudomonadati</taxon>
        <taxon>Pseudomonadota</taxon>
        <taxon>Gammaproteobacteria</taxon>
        <taxon>Enterobacterales</taxon>
        <taxon>Enterobacteriaceae</taxon>
        <taxon>Salmonella</taxon>
    </lineage>
</organism>
<keyword evidence="1" id="KW-0472">Membrane</keyword>
<sequence>MKLFDLFNITHPVLTVPITIIMGLIFLTVLFNVFKNQFLTKYKRLDESGFWKNIFHLLKWLKGKINYLVGVYFFSMTLLFSIMVFVFRDKTFTLDITAYILCAFISVGLSVLFYTYRDINFDIKTYKQVRQEQKEKRRRKV</sequence>
<dbReference type="Proteomes" id="UP000295223">
    <property type="component" value="Plasmid pSA20130280.1"/>
</dbReference>
<dbReference type="EMBL" id="CP038594">
    <property type="protein sequence ID" value="QBY65718.1"/>
    <property type="molecule type" value="Genomic_DNA"/>
</dbReference>
<feature type="transmembrane region" description="Helical" evidence="1">
    <location>
        <begin position="65"/>
        <end position="86"/>
    </location>
</feature>
<dbReference type="AlphaFoldDB" id="A0A4P7M7E4"/>
<dbReference type="GeneID" id="39816994"/>
<keyword evidence="1" id="KW-1133">Transmembrane helix</keyword>
<protein>
    <submittedName>
        <fullName evidence="2">Uncharacterized protein</fullName>
    </submittedName>
</protein>
<evidence type="ECO:0000313" key="3">
    <source>
        <dbReference type="Proteomes" id="UP000295223"/>
    </source>
</evidence>
<feature type="transmembrane region" description="Helical" evidence="1">
    <location>
        <begin position="12"/>
        <end position="34"/>
    </location>
</feature>
<dbReference type="RefSeq" id="WP_058686754.1">
    <property type="nucleotide sequence ID" value="NZ_CP038592.1"/>
</dbReference>
<accession>A0A4P7M7E4</accession>
<proteinExistence type="predicted"/>
<keyword evidence="2" id="KW-0614">Plasmid</keyword>
<name>A0A4P7M7E4_SALSE</name>
<evidence type="ECO:0000256" key="1">
    <source>
        <dbReference type="SAM" id="Phobius"/>
    </source>
</evidence>
<gene>
    <name evidence="2" type="ORF">E5F22_23950</name>
</gene>
<feature type="transmembrane region" description="Helical" evidence="1">
    <location>
        <begin position="98"/>
        <end position="116"/>
    </location>
</feature>
<keyword evidence="1" id="KW-0812">Transmembrane</keyword>
<evidence type="ECO:0000313" key="2">
    <source>
        <dbReference type="EMBL" id="QBY65718.1"/>
    </source>
</evidence>